<evidence type="ECO:0000313" key="3">
    <source>
        <dbReference type="Proteomes" id="UP000018144"/>
    </source>
</evidence>
<dbReference type="EMBL" id="HF935494">
    <property type="protein sequence ID" value="CCX09730.1"/>
    <property type="molecule type" value="Genomic_DNA"/>
</dbReference>
<evidence type="ECO:0000313" key="2">
    <source>
        <dbReference type="EMBL" id="CCX09730.1"/>
    </source>
</evidence>
<name>U4L2Z5_PYROM</name>
<sequence length="238" mass="26101">MDYVIEYVGIGIGKLSKLYGLAKETSGEGEWLIAWLAMNAAVVQRRTEELKENLKSRKWMGRPIEYCPIADIYMTREGVEDHRAHPPEEMFPSDGELTKLDLKLIRSVVVPHHFAGDPEASPIDPNASPAAADTPSGPSAADNVQPPPSVGIVSPPAATDIPIPSGPPQEEDIVLPLRKTARRSPPLSPQLKWRRKRPRPDHRSVRPQRGCVPSGGRSSGNEQLPREYWGDAGALDNS</sequence>
<dbReference type="AlphaFoldDB" id="U4L2Z5"/>
<gene>
    <name evidence="2" type="ORF">PCON_09323</name>
</gene>
<accession>U4L2Z5</accession>
<organism evidence="2 3">
    <name type="scientific">Pyronema omphalodes (strain CBS 100304)</name>
    <name type="common">Pyronema confluens</name>
    <dbReference type="NCBI Taxonomy" id="1076935"/>
    <lineage>
        <taxon>Eukaryota</taxon>
        <taxon>Fungi</taxon>
        <taxon>Dikarya</taxon>
        <taxon>Ascomycota</taxon>
        <taxon>Pezizomycotina</taxon>
        <taxon>Pezizomycetes</taxon>
        <taxon>Pezizales</taxon>
        <taxon>Pyronemataceae</taxon>
        <taxon>Pyronema</taxon>
    </lineage>
</organism>
<protein>
    <submittedName>
        <fullName evidence="2">Uncharacterized protein</fullName>
    </submittedName>
</protein>
<evidence type="ECO:0000256" key="1">
    <source>
        <dbReference type="SAM" id="MobiDB-lite"/>
    </source>
</evidence>
<reference evidence="2 3" key="1">
    <citation type="journal article" date="2013" name="PLoS Genet.">
        <title>The genome and development-dependent transcriptomes of Pyronema confluens: a window into fungal evolution.</title>
        <authorList>
            <person name="Traeger S."/>
            <person name="Altegoer F."/>
            <person name="Freitag M."/>
            <person name="Gabaldon T."/>
            <person name="Kempken F."/>
            <person name="Kumar A."/>
            <person name="Marcet-Houben M."/>
            <person name="Poggeler S."/>
            <person name="Stajich J.E."/>
            <person name="Nowrousian M."/>
        </authorList>
    </citation>
    <scope>NUCLEOTIDE SEQUENCE [LARGE SCALE GENOMIC DNA]</scope>
    <source>
        <strain evidence="3">CBS 100304</strain>
        <tissue evidence="2">Vegetative mycelium</tissue>
    </source>
</reference>
<dbReference type="Proteomes" id="UP000018144">
    <property type="component" value="Unassembled WGS sequence"/>
</dbReference>
<feature type="region of interest" description="Disordered" evidence="1">
    <location>
        <begin position="116"/>
        <end position="238"/>
    </location>
</feature>
<proteinExistence type="predicted"/>
<keyword evidence="3" id="KW-1185">Reference proteome</keyword>